<evidence type="ECO:0000256" key="1">
    <source>
        <dbReference type="ARBA" id="ARBA00023015"/>
    </source>
</evidence>
<dbReference type="PROSITE" id="PS50995">
    <property type="entry name" value="HTH_MARR_2"/>
    <property type="match status" value="1"/>
</dbReference>
<comment type="caution">
    <text evidence="5">The sequence shown here is derived from an EMBL/GenBank/DDBJ whole genome shotgun (WGS) entry which is preliminary data.</text>
</comment>
<evidence type="ECO:0000256" key="3">
    <source>
        <dbReference type="ARBA" id="ARBA00023163"/>
    </source>
</evidence>
<evidence type="ECO:0000313" key="6">
    <source>
        <dbReference type="Proteomes" id="UP000318833"/>
    </source>
</evidence>
<dbReference type="OrthoDB" id="9799747at2"/>
<dbReference type="PANTHER" id="PTHR42756:SF1">
    <property type="entry name" value="TRANSCRIPTIONAL REPRESSOR OF EMRAB OPERON"/>
    <property type="match status" value="1"/>
</dbReference>
<dbReference type="GO" id="GO:0003677">
    <property type="term" value="F:DNA binding"/>
    <property type="evidence" value="ECO:0007669"/>
    <property type="project" value="UniProtKB-KW"/>
</dbReference>
<feature type="domain" description="HTH marR-type" evidence="4">
    <location>
        <begin position="27"/>
        <end position="162"/>
    </location>
</feature>
<proteinExistence type="predicted"/>
<protein>
    <submittedName>
        <fullName evidence="5">MarR family transcriptional regulator</fullName>
    </submittedName>
</protein>
<dbReference type="Gene3D" id="1.10.10.10">
    <property type="entry name" value="Winged helix-like DNA-binding domain superfamily/Winged helix DNA-binding domain"/>
    <property type="match status" value="1"/>
</dbReference>
<organism evidence="5 6">
    <name type="scientific">Aquimarina algiphila</name>
    <dbReference type="NCBI Taxonomy" id="2047982"/>
    <lineage>
        <taxon>Bacteria</taxon>
        <taxon>Pseudomonadati</taxon>
        <taxon>Bacteroidota</taxon>
        <taxon>Flavobacteriia</taxon>
        <taxon>Flavobacteriales</taxon>
        <taxon>Flavobacteriaceae</taxon>
        <taxon>Aquimarina</taxon>
    </lineage>
</organism>
<keyword evidence="2" id="KW-0238">DNA-binding</keyword>
<keyword evidence="6" id="KW-1185">Reference proteome</keyword>
<evidence type="ECO:0000256" key="2">
    <source>
        <dbReference type="ARBA" id="ARBA00023125"/>
    </source>
</evidence>
<sequence length="168" mass="18976">MNDNHQDIIDTLITDWKQERPDLDASAMLIVGRVLKLGKTLEKRASKALRSSDIHYTDLDVLATLRRSGKPFELTPTQLMQSVLITSGAMTALLDRLVRLHLIYRSPDQKDGRVKLAGLTKKGIKTIDKAIETRFEEANEAVHIFDASEKDTLSLLLKKMIIHLENES</sequence>
<dbReference type="PRINTS" id="PR00598">
    <property type="entry name" value="HTHMARR"/>
</dbReference>
<dbReference type="SUPFAM" id="SSF46785">
    <property type="entry name" value="Winged helix' DNA-binding domain"/>
    <property type="match status" value="1"/>
</dbReference>
<dbReference type="InterPro" id="IPR036388">
    <property type="entry name" value="WH-like_DNA-bd_sf"/>
</dbReference>
<keyword evidence="1" id="KW-0805">Transcription regulation</keyword>
<accession>A0A554VCV0</accession>
<gene>
    <name evidence="5" type="ORF">FOF46_25890</name>
</gene>
<name>A0A554VCV0_9FLAO</name>
<dbReference type="Pfam" id="PF12802">
    <property type="entry name" value="MarR_2"/>
    <property type="match status" value="1"/>
</dbReference>
<dbReference type="Proteomes" id="UP000318833">
    <property type="component" value="Unassembled WGS sequence"/>
</dbReference>
<evidence type="ECO:0000259" key="4">
    <source>
        <dbReference type="PROSITE" id="PS50995"/>
    </source>
</evidence>
<dbReference type="RefSeq" id="WP_109437395.1">
    <property type="nucleotide sequence ID" value="NZ_CANLFO010000004.1"/>
</dbReference>
<dbReference type="SMART" id="SM00347">
    <property type="entry name" value="HTH_MARR"/>
    <property type="match status" value="1"/>
</dbReference>
<keyword evidence="3" id="KW-0804">Transcription</keyword>
<dbReference type="EMBL" id="VLNR01000078">
    <property type="protein sequence ID" value="TSE04578.1"/>
    <property type="molecule type" value="Genomic_DNA"/>
</dbReference>
<dbReference type="AlphaFoldDB" id="A0A554VCV0"/>
<evidence type="ECO:0000313" key="5">
    <source>
        <dbReference type="EMBL" id="TSE04578.1"/>
    </source>
</evidence>
<reference evidence="5 6" key="1">
    <citation type="submission" date="2019-07" db="EMBL/GenBank/DDBJ databases">
        <title>The draft genome sequence of Aquimarina algiphila M91.</title>
        <authorList>
            <person name="Meng X."/>
        </authorList>
    </citation>
    <scope>NUCLEOTIDE SEQUENCE [LARGE SCALE GENOMIC DNA]</scope>
    <source>
        <strain evidence="5 6">M91</strain>
    </source>
</reference>
<dbReference type="InterPro" id="IPR000835">
    <property type="entry name" value="HTH_MarR-typ"/>
</dbReference>
<dbReference type="InterPro" id="IPR036390">
    <property type="entry name" value="WH_DNA-bd_sf"/>
</dbReference>
<dbReference type="GO" id="GO:0003700">
    <property type="term" value="F:DNA-binding transcription factor activity"/>
    <property type="evidence" value="ECO:0007669"/>
    <property type="project" value="InterPro"/>
</dbReference>
<dbReference type="PANTHER" id="PTHR42756">
    <property type="entry name" value="TRANSCRIPTIONAL REGULATOR, MARR"/>
    <property type="match status" value="1"/>
</dbReference>